<keyword evidence="2" id="KW-1185">Reference proteome</keyword>
<evidence type="ECO:0008006" key="3">
    <source>
        <dbReference type="Google" id="ProtNLM"/>
    </source>
</evidence>
<sequence length="272" mass="30313">IKKIGSGGLKTMVWIPVESAMEELMPWLLPVELCNLMEGFDPSVPLRTPQECLRWVHIQAAQCPDVVVLKRKQSVNIFLSGCQPATEGYSPTLRWQQQQVALFSTIRQNVNKHRSHWKSQQLDSNVTMPKSEDEEGWKKFSLGEKLCADGVVGSATVESPGVDSMLYALLTCLEKPLLPQAHSLIRQLARCSEVRLLGESKDDEKVPALNLLVCLLSRYFDQCDLVDEPSLCSDLSGIEDISHEGTLTLRKCNANSSTDCNTSSTRCQEFTS</sequence>
<name>A0A2I2ZF49_GORGO</name>
<reference evidence="1 2" key="2">
    <citation type="journal article" date="2012" name="Nature">
        <title>Insights into hominid evolution from the gorilla genome sequence.</title>
        <authorList>
            <person name="Scally A."/>
            <person name="Dutheil J.Y."/>
            <person name="Hillier L.W."/>
            <person name="Jordan G.E."/>
            <person name="Goodhead I."/>
            <person name="Herrero J."/>
            <person name="Hobolth A."/>
            <person name="Lappalainen T."/>
            <person name="Mailund T."/>
            <person name="Marques-Bonet T."/>
            <person name="McCarthy S."/>
            <person name="Montgomery S.H."/>
            <person name="Schwalie P.C."/>
            <person name="Tang Y.A."/>
            <person name="Ward M.C."/>
            <person name="Xue Y."/>
            <person name="Yngvadottir B."/>
            <person name="Alkan C."/>
            <person name="Andersen L.N."/>
            <person name="Ayub Q."/>
            <person name="Ball E.V."/>
            <person name="Beal K."/>
            <person name="Bradley B.J."/>
            <person name="Chen Y."/>
            <person name="Clee C.M."/>
            <person name="Fitzgerald S."/>
            <person name="Graves T.A."/>
            <person name="Gu Y."/>
            <person name="Heath P."/>
            <person name="Heger A."/>
            <person name="Karakoc E."/>
            <person name="Kolb-Kokocinski A."/>
            <person name="Laird G.K."/>
            <person name="Lunter G."/>
            <person name="Meader S."/>
            <person name="Mort M."/>
            <person name="Mullikin J.C."/>
            <person name="Munch K."/>
            <person name="O'Connor T.D."/>
            <person name="Phillips A.D."/>
            <person name="Prado-Martinez J."/>
            <person name="Rogers A.S."/>
            <person name="Sajjadian S."/>
            <person name="Schmidt D."/>
            <person name="Shaw K."/>
            <person name="Simpson J.T."/>
            <person name="Stenson P.D."/>
            <person name="Turner D.J."/>
            <person name="Vigilant L."/>
            <person name="Vilella A.J."/>
            <person name="Whitener W."/>
            <person name="Zhu B."/>
            <person name="Cooper D.N."/>
            <person name="de Jong P."/>
            <person name="Dermitzakis E.T."/>
            <person name="Eichler E.E."/>
            <person name="Flicek P."/>
            <person name="Goldman N."/>
            <person name="Mundy N.I."/>
            <person name="Ning Z."/>
            <person name="Odom D.T."/>
            <person name="Ponting C.P."/>
            <person name="Quail M.A."/>
            <person name="Ryder O.A."/>
            <person name="Searle S.M."/>
            <person name="Warren W.C."/>
            <person name="Wilson R.K."/>
            <person name="Schierup M.H."/>
            <person name="Rogers J."/>
            <person name="Tyler-Smith C."/>
            <person name="Durbin R."/>
        </authorList>
    </citation>
    <scope>NUCLEOTIDE SEQUENCE [LARGE SCALE GENOMIC DNA]</scope>
</reference>
<dbReference type="Gene3D" id="1.20.58.1070">
    <property type="match status" value="2"/>
</dbReference>
<dbReference type="InterPro" id="IPR035426">
    <property type="entry name" value="Gemin2/Brr1"/>
</dbReference>
<dbReference type="PANTHER" id="PTHR12794">
    <property type="entry name" value="GEMIN2"/>
    <property type="match status" value="1"/>
</dbReference>
<proteinExistence type="predicted"/>
<dbReference type="Gene3D" id="1.20.5.220">
    <property type="match status" value="1"/>
</dbReference>
<dbReference type="OMA" id="AHSLIWQ"/>
<evidence type="ECO:0000313" key="1">
    <source>
        <dbReference type="Ensembl" id="ENSGGOP00000045899.1"/>
    </source>
</evidence>
<dbReference type="GeneTree" id="ENSGT00390000013814"/>
<dbReference type="GO" id="GO:0000387">
    <property type="term" value="P:spliceosomal snRNP assembly"/>
    <property type="evidence" value="ECO:0000318"/>
    <property type="project" value="GO_Central"/>
</dbReference>
<protein>
    <recommendedName>
        <fullName evidence="3">Gem-associated protein 2</fullName>
    </recommendedName>
</protein>
<reference evidence="1" key="4">
    <citation type="submission" date="2025-09" db="UniProtKB">
        <authorList>
            <consortium name="Ensembl"/>
        </authorList>
    </citation>
    <scope>IDENTIFICATION</scope>
</reference>
<evidence type="ECO:0000313" key="2">
    <source>
        <dbReference type="Proteomes" id="UP000001519"/>
    </source>
</evidence>
<dbReference type="Pfam" id="PF04938">
    <property type="entry name" value="SIP1"/>
    <property type="match status" value="2"/>
</dbReference>
<dbReference type="AlphaFoldDB" id="A0A2I2ZF49"/>
<dbReference type="InParanoid" id="A0A2I2ZF49"/>
<reference evidence="2" key="1">
    <citation type="submission" date="2011-05" db="EMBL/GenBank/DDBJ databases">
        <title>Insights into the evolution of the great apes provided by the gorilla genome.</title>
        <authorList>
            <person name="Scally A."/>
        </authorList>
    </citation>
    <scope>NUCLEOTIDE SEQUENCE [LARGE SCALE GENOMIC DNA]</scope>
</reference>
<dbReference type="FunFam" id="1.20.58.1070:FF:000006">
    <property type="entry name" value="Gem-associated protein 2"/>
    <property type="match status" value="1"/>
</dbReference>
<organism evidence="1 2">
    <name type="scientific">Gorilla gorilla gorilla</name>
    <name type="common">Western lowland gorilla</name>
    <dbReference type="NCBI Taxonomy" id="9595"/>
    <lineage>
        <taxon>Eukaryota</taxon>
        <taxon>Metazoa</taxon>
        <taxon>Chordata</taxon>
        <taxon>Craniata</taxon>
        <taxon>Vertebrata</taxon>
        <taxon>Euteleostomi</taxon>
        <taxon>Mammalia</taxon>
        <taxon>Eutheria</taxon>
        <taxon>Euarchontoglires</taxon>
        <taxon>Primates</taxon>
        <taxon>Haplorrhini</taxon>
        <taxon>Catarrhini</taxon>
        <taxon>Hominidae</taxon>
        <taxon>Gorilla</taxon>
    </lineage>
</organism>
<dbReference type="STRING" id="9593.ENSGGOP00000045899"/>
<dbReference type="Proteomes" id="UP000001519">
    <property type="component" value="Chromosome 3"/>
</dbReference>
<dbReference type="GO" id="GO:0005634">
    <property type="term" value="C:nucleus"/>
    <property type="evidence" value="ECO:0000318"/>
    <property type="project" value="GO_Central"/>
</dbReference>
<dbReference type="Ensembl" id="ENSGGOT00000055644.1">
    <property type="protein sequence ID" value="ENSGGOP00000045899.1"/>
    <property type="gene ID" value="ENSGGOG00000043428.1"/>
</dbReference>
<dbReference type="EMBL" id="CABD030020934">
    <property type="status" value="NOT_ANNOTATED_CDS"/>
    <property type="molecule type" value="Genomic_DNA"/>
</dbReference>
<dbReference type="PANTHER" id="PTHR12794:SF5">
    <property type="entry name" value="GEM-ASSOCIATED PROTEIN 2"/>
    <property type="match status" value="1"/>
</dbReference>
<dbReference type="GO" id="GO:0032797">
    <property type="term" value="C:SMN complex"/>
    <property type="evidence" value="ECO:0000318"/>
    <property type="project" value="GO_Central"/>
</dbReference>
<accession>A0A2I2ZF49</accession>
<reference evidence="1" key="3">
    <citation type="submission" date="2025-08" db="UniProtKB">
        <authorList>
            <consortium name="Ensembl"/>
        </authorList>
    </citation>
    <scope>IDENTIFICATION</scope>
</reference>